<sequence>MSQQLSLQSDVGILGVRGLEAFSSVLAALSADNVTPVAMIQMEKLGAAFHISGEHAAKVPDLLRRSSSERLERLALSVGWRQGDAASHMANSAGGQSISLLSMCLKNLYKDADVGDILFQLCSELLPAEYAISSVSQLVEVASLLASKLNVLGFGNLLARQVVKVHQVYEHLSKDVPSDFLDPVTSDSAATLLHHISRTLREGGLITRITGTHGMGYILGIVLLMFPHDTVITMDSVVIHEGVRQSILLEFCEIDAGPTRVQVETILSRSESITIPIDVPPRTGKIRQVVAPFQFAWHGWVADKLQLTFSDVGLICPQGVLTAICDLLLILLPATINGGYLSRREVHIPRGGLQSFLGPLPLHRMQQVCQEVLRITPMGAKWIYEQPLNV</sequence>
<gene>
    <name evidence="1" type="ORF">GP486_003263</name>
</gene>
<name>A0A9P8RRA9_9PEZI</name>
<comment type="caution">
    <text evidence="1">The sequence shown here is derived from an EMBL/GenBank/DDBJ whole genome shotgun (WGS) entry which is preliminary data.</text>
</comment>
<dbReference type="Proteomes" id="UP000750711">
    <property type="component" value="Unassembled WGS sequence"/>
</dbReference>
<proteinExistence type="predicted"/>
<organism evidence="1 2">
    <name type="scientific">Trichoglossum hirsutum</name>
    <dbReference type="NCBI Taxonomy" id="265104"/>
    <lineage>
        <taxon>Eukaryota</taxon>
        <taxon>Fungi</taxon>
        <taxon>Dikarya</taxon>
        <taxon>Ascomycota</taxon>
        <taxon>Pezizomycotina</taxon>
        <taxon>Geoglossomycetes</taxon>
        <taxon>Geoglossales</taxon>
        <taxon>Geoglossaceae</taxon>
        <taxon>Trichoglossum</taxon>
    </lineage>
</organism>
<keyword evidence="2" id="KW-1185">Reference proteome</keyword>
<evidence type="ECO:0000313" key="1">
    <source>
        <dbReference type="EMBL" id="KAH0562037.1"/>
    </source>
</evidence>
<protein>
    <submittedName>
        <fullName evidence="1">Uncharacterized protein</fullName>
    </submittedName>
</protein>
<dbReference type="EMBL" id="JAGHQM010000424">
    <property type="protein sequence ID" value="KAH0562037.1"/>
    <property type="molecule type" value="Genomic_DNA"/>
</dbReference>
<reference evidence="1" key="1">
    <citation type="submission" date="2021-03" db="EMBL/GenBank/DDBJ databases">
        <title>Comparative genomics and phylogenomic investigation of the class Geoglossomycetes provide insights into ecological specialization and systematics.</title>
        <authorList>
            <person name="Melie T."/>
            <person name="Pirro S."/>
            <person name="Miller A.N."/>
            <person name="Quandt A."/>
        </authorList>
    </citation>
    <scope>NUCLEOTIDE SEQUENCE</scope>
    <source>
        <strain evidence="1">CAQ_001_2017</strain>
    </source>
</reference>
<accession>A0A9P8RRA9</accession>
<evidence type="ECO:0000313" key="2">
    <source>
        <dbReference type="Proteomes" id="UP000750711"/>
    </source>
</evidence>
<dbReference type="AlphaFoldDB" id="A0A9P8RRA9"/>